<dbReference type="GO" id="GO:0008168">
    <property type="term" value="F:methyltransferase activity"/>
    <property type="evidence" value="ECO:0007669"/>
    <property type="project" value="UniProtKB-UniRule"/>
</dbReference>
<proteinExistence type="inferred from homology"/>
<gene>
    <name evidence="7" type="ORF">AFM11_25900</name>
</gene>
<dbReference type="Pfam" id="PF04072">
    <property type="entry name" value="LCM"/>
    <property type="match status" value="1"/>
</dbReference>
<dbReference type="EC" id="2.1.1.-" evidence="6"/>
<dbReference type="SUPFAM" id="SSF53335">
    <property type="entry name" value="S-adenosyl-L-methionine-dependent methyltransferases"/>
    <property type="match status" value="1"/>
</dbReference>
<comment type="caution">
    <text evidence="7">The sequence shown here is derived from an EMBL/GenBank/DDBJ whole genome shotgun (WGS) entry which is preliminary data.</text>
</comment>
<protein>
    <recommendedName>
        <fullName evidence="6">S-adenosyl-L-methionine-dependent methyltransferase</fullName>
        <ecNumber evidence="6">2.1.1.-</ecNumber>
    </recommendedName>
</protein>
<dbReference type="EMBL" id="LGTW01000020">
    <property type="protein sequence ID" value="KWX21354.1"/>
    <property type="molecule type" value="Genomic_DNA"/>
</dbReference>
<evidence type="ECO:0000256" key="4">
    <source>
        <dbReference type="ARBA" id="ARBA00022679"/>
    </source>
</evidence>
<keyword evidence="8" id="KW-1185">Reference proteome</keyword>
<dbReference type="InterPro" id="IPR007213">
    <property type="entry name" value="Ppm1/Ppm2/Tcmp"/>
</dbReference>
<keyword evidence="4 7" id="KW-0808">Transferase</keyword>
<evidence type="ECO:0000256" key="5">
    <source>
        <dbReference type="ARBA" id="ARBA00022691"/>
    </source>
</evidence>
<evidence type="ECO:0000256" key="3">
    <source>
        <dbReference type="ARBA" id="ARBA00022603"/>
    </source>
</evidence>
<dbReference type="RefSeq" id="WP_067854572.1">
    <property type="nucleotide sequence ID" value="NZ_LGTW01000020.1"/>
</dbReference>
<dbReference type="PANTHER" id="PTHR43619">
    <property type="entry name" value="S-ADENOSYL-L-METHIONINE-DEPENDENT METHYLTRANSFERASE YKTD-RELATED"/>
    <property type="match status" value="1"/>
</dbReference>
<dbReference type="InterPro" id="IPR011610">
    <property type="entry name" value="SAM_mthyl_Trfase_ML2640-like"/>
</dbReference>
<dbReference type="GO" id="GO:0032259">
    <property type="term" value="P:methylation"/>
    <property type="evidence" value="ECO:0007669"/>
    <property type="project" value="UniProtKB-KW"/>
</dbReference>
<comment type="similarity">
    <text evidence="2 6">Belongs to the UPF0677 family.</text>
</comment>
<evidence type="ECO:0000256" key="2">
    <source>
        <dbReference type="ARBA" id="ARBA00008138"/>
    </source>
</evidence>
<dbReference type="STRING" id="59750.AWC31_35995"/>
<name>A0A132PGG0_9MYCO</name>
<dbReference type="PANTHER" id="PTHR43619:SF2">
    <property type="entry name" value="S-ADENOSYL-L-METHIONINE-DEPENDENT METHYLTRANSFERASES SUPERFAMILY PROTEIN"/>
    <property type="match status" value="1"/>
</dbReference>
<sequence length="308" mass="33046">MERTDNDTWDLATSVGATATMVAAGRARATRAEPALIDDPFAEPLVRAVGIDFFTRWASGDLDAATVDIPGAPWGMQQMTDLLAARTRYFDAFFTDAAHAGIRQAVILASGLDARGYRLAWPAGTVVFEIDVPDVLTFKARTLAQLGAAPTADIREVPIDLRDDWPTSLRASGFDPTAPSAWSAEGLLPFLPADAQDRLLDNITALSASGSRLSCEVSLIGSDPDGASTQELDPITARWQEHGFDVELGELGYPGPRNDVDDYLGARGWTTVRTQLTALLADTGLALPPPIDGRHSLSDNYYSTAVRK</sequence>
<evidence type="ECO:0000256" key="1">
    <source>
        <dbReference type="ARBA" id="ARBA00003907"/>
    </source>
</evidence>
<dbReference type="Gene3D" id="3.40.50.150">
    <property type="entry name" value="Vaccinia Virus protein VP39"/>
    <property type="match status" value="1"/>
</dbReference>
<organism evidence="7 8">
    <name type="scientific">Mycolicibacterium wolinskyi</name>
    <dbReference type="NCBI Taxonomy" id="59750"/>
    <lineage>
        <taxon>Bacteria</taxon>
        <taxon>Bacillati</taxon>
        <taxon>Actinomycetota</taxon>
        <taxon>Actinomycetes</taxon>
        <taxon>Mycobacteriales</taxon>
        <taxon>Mycobacteriaceae</taxon>
        <taxon>Mycolicibacterium</taxon>
    </lineage>
</organism>
<accession>A0A132PGG0</accession>
<evidence type="ECO:0000313" key="8">
    <source>
        <dbReference type="Proteomes" id="UP000070612"/>
    </source>
</evidence>
<dbReference type="NCBIfam" id="TIGR00027">
    <property type="entry name" value="mthyl_TIGR00027"/>
    <property type="match status" value="1"/>
</dbReference>
<keyword evidence="5 6" id="KW-0949">S-adenosyl-L-methionine</keyword>
<evidence type="ECO:0000256" key="6">
    <source>
        <dbReference type="RuleBase" id="RU362030"/>
    </source>
</evidence>
<evidence type="ECO:0000313" key="7">
    <source>
        <dbReference type="EMBL" id="KWX21354.1"/>
    </source>
</evidence>
<keyword evidence="3 6" id="KW-0489">Methyltransferase</keyword>
<comment type="function">
    <text evidence="1 6">Exhibits S-adenosyl-L-methionine-dependent methyltransferase activity.</text>
</comment>
<dbReference type="Proteomes" id="UP000070612">
    <property type="component" value="Unassembled WGS sequence"/>
</dbReference>
<dbReference type="AlphaFoldDB" id="A0A132PGG0"/>
<reference evidence="7 8" key="1">
    <citation type="submission" date="2015-07" db="EMBL/GenBank/DDBJ databases">
        <title>A draft genome sequence of Mycobacterium wolinskyi.</title>
        <authorList>
            <person name="de Man T.J."/>
            <person name="Perry K.A."/>
            <person name="Coulliette A.D."/>
            <person name="Jensen B."/>
            <person name="Toney N.C."/>
            <person name="Limbago B.M."/>
            <person name="Noble-Wang J."/>
        </authorList>
    </citation>
    <scope>NUCLEOTIDE SEQUENCE [LARGE SCALE GENOMIC DNA]</scope>
    <source>
        <strain evidence="7 8">CDC_01</strain>
    </source>
</reference>
<dbReference type="PATRIC" id="fig|59750.3.peg.3044"/>
<dbReference type="InterPro" id="IPR029063">
    <property type="entry name" value="SAM-dependent_MTases_sf"/>
</dbReference>